<keyword evidence="2" id="KW-1185">Reference proteome</keyword>
<gene>
    <name evidence="1" type="ORF">THITE_159880</name>
</gene>
<dbReference type="KEGG" id="ttt:THITE_159880"/>
<dbReference type="OrthoDB" id="10620823at2759"/>
<dbReference type="RefSeq" id="XP_003654782.1">
    <property type="nucleotide sequence ID" value="XM_003654734.1"/>
</dbReference>
<dbReference type="Proteomes" id="UP000008181">
    <property type="component" value="Chromosome 3"/>
</dbReference>
<dbReference type="EMBL" id="CP003011">
    <property type="protein sequence ID" value="AEO68446.1"/>
    <property type="molecule type" value="Genomic_DNA"/>
</dbReference>
<evidence type="ECO:0000313" key="1">
    <source>
        <dbReference type="EMBL" id="AEO68446.1"/>
    </source>
</evidence>
<organism evidence="1 2">
    <name type="scientific">Thermothielavioides terrestris (strain ATCC 38088 / NRRL 8126)</name>
    <name type="common">Thielavia terrestris</name>
    <dbReference type="NCBI Taxonomy" id="578455"/>
    <lineage>
        <taxon>Eukaryota</taxon>
        <taxon>Fungi</taxon>
        <taxon>Dikarya</taxon>
        <taxon>Ascomycota</taxon>
        <taxon>Pezizomycotina</taxon>
        <taxon>Sordariomycetes</taxon>
        <taxon>Sordariomycetidae</taxon>
        <taxon>Sordariales</taxon>
        <taxon>Chaetomiaceae</taxon>
        <taxon>Thermothielavioides</taxon>
        <taxon>Thermothielavioides terrestris</taxon>
    </lineage>
</organism>
<dbReference type="AlphaFoldDB" id="G2R6B3"/>
<proteinExistence type="predicted"/>
<sequence length="380" mass="42164">MYFSPSGPYRSLPSPPSTSGFVDDCIVAARINSDREPPRDLSPDATPAVFDWLTPRTDSFVTLRDTSEIEPAYWRCSNPSCNPDGEQGWLRPIPHTTVLEQTRLPGLRSTQIKNRYRSRLGFLEEHPPSGPPAPLNGSVPMPASEPVPVLDYASPPPSAPPCQCMQNHTSIVYNTYKQPIGLVGGLSLQPERLRAAGWSCGAHYAELPPRSLDPAEGGCPRCPLERQLTGPTTECFVVNAWGELLLFVDPERYVDAAAWLDQPHLQLQLQLPPAALAVTLPYVGAYPHEARGPLSDHLQHLAGLQQLLVVARPAGKFVRRLARLLPVEMAGRLQAILAEDARYLLLRRVIQVADFREAWYAHRFRRFEWDLPSPGPEDGE</sequence>
<protein>
    <submittedName>
        <fullName evidence="1">Uncharacterized protein</fullName>
    </submittedName>
</protein>
<reference evidence="1 2" key="1">
    <citation type="journal article" date="2011" name="Nat. Biotechnol.">
        <title>Comparative genomic analysis of the thermophilic biomass-degrading fungi Myceliophthora thermophila and Thielavia terrestris.</title>
        <authorList>
            <person name="Berka R.M."/>
            <person name="Grigoriev I.V."/>
            <person name="Otillar R."/>
            <person name="Salamov A."/>
            <person name="Grimwood J."/>
            <person name="Reid I."/>
            <person name="Ishmael N."/>
            <person name="John T."/>
            <person name="Darmond C."/>
            <person name="Moisan M.-C."/>
            <person name="Henrissat B."/>
            <person name="Coutinho P.M."/>
            <person name="Lombard V."/>
            <person name="Natvig D.O."/>
            <person name="Lindquist E."/>
            <person name="Schmutz J."/>
            <person name="Lucas S."/>
            <person name="Harris P."/>
            <person name="Powlowski J."/>
            <person name="Bellemare A."/>
            <person name="Taylor D."/>
            <person name="Butler G."/>
            <person name="de Vries R.P."/>
            <person name="Allijn I.E."/>
            <person name="van den Brink J."/>
            <person name="Ushinsky S."/>
            <person name="Storms R."/>
            <person name="Powell A.J."/>
            <person name="Paulsen I.T."/>
            <person name="Elbourne L.D.H."/>
            <person name="Baker S.E."/>
            <person name="Magnuson J."/>
            <person name="LaBoissiere S."/>
            <person name="Clutterbuck A.J."/>
            <person name="Martinez D."/>
            <person name="Wogulis M."/>
            <person name="de Leon A.L."/>
            <person name="Rey M.W."/>
            <person name="Tsang A."/>
        </authorList>
    </citation>
    <scope>NUCLEOTIDE SEQUENCE [LARGE SCALE GENOMIC DNA]</scope>
    <source>
        <strain evidence="2">ATCC 38088 / NRRL 8126</strain>
    </source>
</reference>
<dbReference type="HOGENOM" id="CLU_727982_0_0_1"/>
<evidence type="ECO:0000313" key="2">
    <source>
        <dbReference type="Proteomes" id="UP000008181"/>
    </source>
</evidence>
<name>G2R6B3_THETT</name>
<accession>G2R6B3</accession>
<dbReference type="GeneID" id="11518341"/>